<dbReference type="InterPro" id="IPR000415">
    <property type="entry name" value="Nitroreductase-like"/>
</dbReference>
<name>A0A918IA55_9ACTN</name>
<sequence length="74" mass="7901">MPSADLAERIAAKHLRAPMLLAVVFQPRDHPGIPHWEQLAATSARATTLLLLLHARGWGGVWFGGPCPDAPQGG</sequence>
<accession>A0A918IA55</accession>
<evidence type="ECO:0000313" key="1">
    <source>
        <dbReference type="EMBL" id="GGU93577.1"/>
    </source>
</evidence>
<evidence type="ECO:0000313" key="2">
    <source>
        <dbReference type="Proteomes" id="UP000618795"/>
    </source>
</evidence>
<proteinExistence type="predicted"/>
<dbReference type="GO" id="GO:0016491">
    <property type="term" value="F:oxidoreductase activity"/>
    <property type="evidence" value="ECO:0007669"/>
    <property type="project" value="InterPro"/>
</dbReference>
<protein>
    <submittedName>
        <fullName evidence="1">Uncharacterized protein</fullName>
    </submittedName>
</protein>
<dbReference type="EMBL" id="BMTD01000005">
    <property type="protein sequence ID" value="GGU93577.1"/>
    <property type="molecule type" value="Genomic_DNA"/>
</dbReference>
<reference evidence="1" key="2">
    <citation type="submission" date="2020-09" db="EMBL/GenBank/DDBJ databases">
        <authorList>
            <person name="Sun Q."/>
            <person name="Ohkuma M."/>
        </authorList>
    </citation>
    <scope>NUCLEOTIDE SEQUENCE</scope>
    <source>
        <strain evidence="1">JCM 4369</strain>
    </source>
</reference>
<dbReference type="AlphaFoldDB" id="A0A918IA55"/>
<keyword evidence="2" id="KW-1185">Reference proteome</keyword>
<dbReference type="Gene3D" id="3.40.109.10">
    <property type="entry name" value="NADH Oxidase"/>
    <property type="match status" value="1"/>
</dbReference>
<dbReference type="RefSeq" id="WP_191874094.1">
    <property type="nucleotide sequence ID" value="NZ_BMTD01000005.1"/>
</dbReference>
<dbReference type="Proteomes" id="UP000618795">
    <property type="component" value="Unassembled WGS sequence"/>
</dbReference>
<dbReference type="SUPFAM" id="SSF55469">
    <property type="entry name" value="FMN-dependent nitroreductase-like"/>
    <property type="match status" value="1"/>
</dbReference>
<comment type="caution">
    <text evidence="1">The sequence shown here is derived from an EMBL/GenBank/DDBJ whole genome shotgun (WGS) entry which is preliminary data.</text>
</comment>
<organism evidence="1 2">
    <name type="scientific">Streptomyces filipinensis</name>
    <dbReference type="NCBI Taxonomy" id="66887"/>
    <lineage>
        <taxon>Bacteria</taxon>
        <taxon>Bacillati</taxon>
        <taxon>Actinomycetota</taxon>
        <taxon>Actinomycetes</taxon>
        <taxon>Kitasatosporales</taxon>
        <taxon>Streptomycetaceae</taxon>
        <taxon>Streptomyces</taxon>
    </lineage>
</organism>
<gene>
    <name evidence="1" type="ORF">GCM10010260_30770</name>
</gene>
<reference evidence="1" key="1">
    <citation type="journal article" date="2014" name="Int. J. Syst. Evol. Microbiol.">
        <title>Complete genome sequence of Corynebacterium casei LMG S-19264T (=DSM 44701T), isolated from a smear-ripened cheese.</title>
        <authorList>
            <consortium name="US DOE Joint Genome Institute (JGI-PGF)"/>
            <person name="Walter F."/>
            <person name="Albersmeier A."/>
            <person name="Kalinowski J."/>
            <person name="Ruckert C."/>
        </authorList>
    </citation>
    <scope>NUCLEOTIDE SEQUENCE</scope>
    <source>
        <strain evidence="1">JCM 4369</strain>
    </source>
</reference>